<gene>
    <name evidence="1" type="ORF">QR98_0071020</name>
</gene>
<comment type="caution">
    <text evidence="1">The sequence shown here is derived from an EMBL/GenBank/DDBJ whole genome shotgun (WGS) entry which is preliminary data.</text>
</comment>
<evidence type="ECO:0000313" key="1">
    <source>
        <dbReference type="EMBL" id="KPM08580.1"/>
    </source>
</evidence>
<dbReference type="EMBL" id="JXLN01012520">
    <property type="protein sequence ID" value="KPM08580.1"/>
    <property type="molecule type" value="Genomic_DNA"/>
</dbReference>
<accession>A0A132ADQ5</accession>
<reference evidence="1 2" key="1">
    <citation type="journal article" date="2015" name="Parasit. Vectors">
        <title>Draft genome of the scabies mite.</title>
        <authorList>
            <person name="Rider S.D.Jr."/>
            <person name="Morgan M.S."/>
            <person name="Arlian L.G."/>
        </authorList>
    </citation>
    <scope>NUCLEOTIDE SEQUENCE [LARGE SCALE GENOMIC DNA]</scope>
    <source>
        <strain evidence="1">Arlian Lab</strain>
    </source>
</reference>
<proteinExistence type="predicted"/>
<evidence type="ECO:0000313" key="2">
    <source>
        <dbReference type="Proteomes" id="UP000616769"/>
    </source>
</evidence>
<name>A0A132ADQ5_SARSC</name>
<organism evidence="1 2">
    <name type="scientific">Sarcoptes scabiei</name>
    <name type="common">Itch mite</name>
    <name type="synonym">Acarus scabiei</name>
    <dbReference type="NCBI Taxonomy" id="52283"/>
    <lineage>
        <taxon>Eukaryota</taxon>
        <taxon>Metazoa</taxon>
        <taxon>Ecdysozoa</taxon>
        <taxon>Arthropoda</taxon>
        <taxon>Chelicerata</taxon>
        <taxon>Arachnida</taxon>
        <taxon>Acari</taxon>
        <taxon>Acariformes</taxon>
        <taxon>Sarcoptiformes</taxon>
        <taxon>Astigmata</taxon>
        <taxon>Psoroptidia</taxon>
        <taxon>Sarcoptoidea</taxon>
        <taxon>Sarcoptidae</taxon>
        <taxon>Sarcoptinae</taxon>
        <taxon>Sarcoptes</taxon>
    </lineage>
</organism>
<protein>
    <submittedName>
        <fullName evidence="1">Uncharacterized protein</fullName>
    </submittedName>
</protein>
<dbReference type="VEuPathDB" id="VectorBase:SSCA005509"/>
<sequence length="78" mass="8756">MPLLSKIEIGCVLGRDIVTSKVAPAMVDVDVVGCVRFEPGKARVKDEFAILFWHCIVLPFVPTKLEQKFHFSSLQLKI</sequence>
<dbReference type="AlphaFoldDB" id="A0A132ADQ5"/>
<dbReference type="Proteomes" id="UP000616769">
    <property type="component" value="Unassembled WGS sequence"/>
</dbReference>